<feature type="region of interest" description="Disordered" evidence="2">
    <location>
        <begin position="1"/>
        <end position="30"/>
    </location>
</feature>
<dbReference type="EMBL" id="CAUYUJ010006621">
    <property type="protein sequence ID" value="CAK0818010.1"/>
    <property type="molecule type" value="Genomic_DNA"/>
</dbReference>
<sequence>QQCAPWTDAIERPAPWRPPPPEPSAPGAAPAVVGTVHVSIQSAAAHDGALAAGGRDVCWDYAAGMQRDPPDCNACPRGERCKFVHVAPPAPRSSAGPGGGKGASGVRGQGKSGRPAVEGQAAKGGKGGRASAALQEPSERKKAVSDDPWADMAQSNTKVPPAARQQQAALSMAVASAAADGQATPALSGPDLRAESQAGYALDPPAQQPSVGAEASAIELFQPHPPAEDALSRPPPPPPPRQPSQEEDPWAVMDTGPYRRAGAPARHAPPPPPPPPSVREPLTGPPGAARAAPPPPPPGALQGPPGGPMSEAIISRLVEYMHTAADPERALAQLRAPGSGVSPDALQLVMQRYRAEEAKRGITIAHVGCAGGVCQGMRMPRRLQALEGFSYLVGVAAASMVKPRLVLHGLADPRFLTQGFLIQCPTVCLLVSEWRPKSPF</sequence>
<feature type="compositionally biased region" description="Pro residues" evidence="2">
    <location>
        <begin position="233"/>
        <end position="242"/>
    </location>
</feature>
<evidence type="ECO:0000313" key="5">
    <source>
        <dbReference type="Proteomes" id="UP001189429"/>
    </source>
</evidence>
<feature type="zinc finger region" description="C3H1-type" evidence="1">
    <location>
        <begin position="52"/>
        <end position="88"/>
    </location>
</feature>
<reference evidence="4" key="1">
    <citation type="submission" date="2023-10" db="EMBL/GenBank/DDBJ databases">
        <authorList>
            <person name="Chen Y."/>
            <person name="Shah S."/>
            <person name="Dougan E. K."/>
            <person name="Thang M."/>
            <person name="Chan C."/>
        </authorList>
    </citation>
    <scope>NUCLEOTIDE SEQUENCE [LARGE SCALE GENOMIC DNA]</scope>
</reference>
<keyword evidence="5" id="KW-1185">Reference proteome</keyword>
<evidence type="ECO:0000256" key="2">
    <source>
        <dbReference type="SAM" id="MobiDB-lite"/>
    </source>
</evidence>
<keyword evidence="1" id="KW-0863">Zinc-finger</keyword>
<feature type="compositionally biased region" description="Low complexity" evidence="2">
    <location>
        <begin position="279"/>
        <end position="291"/>
    </location>
</feature>
<keyword evidence="1" id="KW-0862">Zinc</keyword>
<evidence type="ECO:0000259" key="3">
    <source>
        <dbReference type="PROSITE" id="PS50103"/>
    </source>
</evidence>
<dbReference type="Proteomes" id="UP001189429">
    <property type="component" value="Unassembled WGS sequence"/>
</dbReference>
<keyword evidence="1" id="KW-0479">Metal-binding</keyword>
<feature type="non-terminal residue" evidence="4">
    <location>
        <position position="1"/>
    </location>
</feature>
<organism evidence="4 5">
    <name type="scientific">Prorocentrum cordatum</name>
    <dbReference type="NCBI Taxonomy" id="2364126"/>
    <lineage>
        <taxon>Eukaryota</taxon>
        <taxon>Sar</taxon>
        <taxon>Alveolata</taxon>
        <taxon>Dinophyceae</taxon>
        <taxon>Prorocentrales</taxon>
        <taxon>Prorocentraceae</taxon>
        <taxon>Prorocentrum</taxon>
    </lineage>
</organism>
<evidence type="ECO:0000313" key="4">
    <source>
        <dbReference type="EMBL" id="CAK0818010.1"/>
    </source>
</evidence>
<feature type="compositionally biased region" description="Gly residues" evidence="2">
    <location>
        <begin position="96"/>
        <end position="111"/>
    </location>
</feature>
<feature type="region of interest" description="Disordered" evidence="2">
    <location>
        <begin position="87"/>
        <end position="310"/>
    </location>
</feature>
<comment type="caution">
    <text evidence="4">The sequence shown here is derived from an EMBL/GenBank/DDBJ whole genome shotgun (WGS) entry which is preliminary data.</text>
</comment>
<accession>A0ABN9RMI6</accession>
<gene>
    <name evidence="4" type="ORF">PCOR1329_LOCUS20401</name>
</gene>
<feature type="domain" description="C3H1-type" evidence="3">
    <location>
        <begin position="52"/>
        <end position="88"/>
    </location>
</feature>
<proteinExistence type="predicted"/>
<protein>
    <recommendedName>
        <fullName evidence="3">C3H1-type domain-containing protein</fullName>
    </recommendedName>
</protein>
<feature type="compositionally biased region" description="Pro residues" evidence="2">
    <location>
        <begin position="15"/>
        <end position="24"/>
    </location>
</feature>
<name>A0ABN9RMI6_9DINO</name>
<dbReference type="InterPro" id="IPR000571">
    <property type="entry name" value="Znf_CCCH"/>
</dbReference>
<dbReference type="PROSITE" id="PS50103">
    <property type="entry name" value="ZF_C3H1"/>
    <property type="match status" value="1"/>
</dbReference>
<evidence type="ECO:0000256" key="1">
    <source>
        <dbReference type="PROSITE-ProRule" id="PRU00723"/>
    </source>
</evidence>
<feature type="compositionally biased region" description="Pro residues" evidence="2">
    <location>
        <begin position="267"/>
        <end position="278"/>
    </location>
</feature>
<feature type="compositionally biased region" description="Low complexity" evidence="2">
    <location>
        <begin position="165"/>
        <end position="183"/>
    </location>
</feature>